<keyword evidence="5" id="KW-0249">Electron transport</keyword>
<keyword evidence="7" id="KW-0411">Iron-sulfur</keyword>
<comment type="caution">
    <text evidence="9">The sequence shown here is derived from an EMBL/GenBank/DDBJ whole genome shotgun (WGS) entry which is preliminary data.</text>
</comment>
<evidence type="ECO:0000256" key="4">
    <source>
        <dbReference type="ARBA" id="ARBA00022737"/>
    </source>
</evidence>
<name>A0ABY1JEV8_9BACT</name>
<evidence type="ECO:0000256" key="2">
    <source>
        <dbReference type="ARBA" id="ARBA00022485"/>
    </source>
</evidence>
<sequence length="135" mass="15311">MINKMLFIILKQLFKKPFTNLFPLAHIPDRLSTVIKKAESGELEINPPLPTPENFRGRISYDKNKCIGCRLCIRVCPANAISYVAEEKKIKVHVDRCCFCAQCTEICPVQCLSMSDEFLLASYNRKEQVVTGNNG</sequence>
<keyword evidence="3" id="KW-0479">Metal-binding</keyword>
<dbReference type="InterPro" id="IPR050572">
    <property type="entry name" value="Fe-S_Ferredoxin"/>
</dbReference>
<organism evidence="9 10">
    <name type="scientific">Acetomicrobium flavidum</name>
    <dbReference type="NCBI Taxonomy" id="49896"/>
    <lineage>
        <taxon>Bacteria</taxon>
        <taxon>Thermotogati</taxon>
        <taxon>Synergistota</taxon>
        <taxon>Synergistia</taxon>
        <taxon>Synergistales</taxon>
        <taxon>Acetomicrobiaceae</taxon>
        <taxon>Acetomicrobium</taxon>
    </lineage>
</organism>
<evidence type="ECO:0000259" key="8">
    <source>
        <dbReference type="PROSITE" id="PS51379"/>
    </source>
</evidence>
<proteinExistence type="predicted"/>
<keyword evidence="4" id="KW-0677">Repeat</keyword>
<evidence type="ECO:0000256" key="6">
    <source>
        <dbReference type="ARBA" id="ARBA00023004"/>
    </source>
</evidence>
<dbReference type="PANTHER" id="PTHR43687:SF6">
    <property type="entry name" value="L-ASPARTATE SEMIALDEHYDE SULFURTRANSFERASE IRON-SULFUR SUBUNIT"/>
    <property type="match status" value="1"/>
</dbReference>
<evidence type="ECO:0000256" key="5">
    <source>
        <dbReference type="ARBA" id="ARBA00022982"/>
    </source>
</evidence>
<accession>A0ABY1JEV8</accession>
<evidence type="ECO:0000256" key="1">
    <source>
        <dbReference type="ARBA" id="ARBA00022448"/>
    </source>
</evidence>
<dbReference type="PROSITE" id="PS00198">
    <property type="entry name" value="4FE4S_FER_1"/>
    <property type="match status" value="2"/>
</dbReference>
<dbReference type="PANTHER" id="PTHR43687">
    <property type="entry name" value="ADENYLYLSULFATE REDUCTASE, BETA SUBUNIT"/>
    <property type="match status" value="1"/>
</dbReference>
<dbReference type="PROSITE" id="PS51379">
    <property type="entry name" value="4FE4S_FER_2"/>
    <property type="match status" value="2"/>
</dbReference>
<keyword evidence="6" id="KW-0408">Iron</keyword>
<feature type="domain" description="4Fe-4S ferredoxin-type" evidence="8">
    <location>
        <begin position="88"/>
        <end position="117"/>
    </location>
</feature>
<dbReference type="SUPFAM" id="SSF54862">
    <property type="entry name" value="4Fe-4S ferredoxins"/>
    <property type="match status" value="1"/>
</dbReference>
<evidence type="ECO:0000313" key="9">
    <source>
        <dbReference type="EMBL" id="SIN75357.1"/>
    </source>
</evidence>
<evidence type="ECO:0000256" key="3">
    <source>
        <dbReference type="ARBA" id="ARBA00022723"/>
    </source>
</evidence>
<dbReference type="RefSeq" id="WP_014807275.1">
    <property type="nucleotide sequence ID" value="NZ_DAONBL010000023.1"/>
</dbReference>
<feature type="domain" description="4Fe-4S ferredoxin-type" evidence="8">
    <location>
        <begin position="57"/>
        <end position="86"/>
    </location>
</feature>
<dbReference type="InterPro" id="IPR017900">
    <property type="entry name" value="4Fe4S_Fe_S_CS"/>
</dbReference>
<gene>
    <name evidence="9" type="ORF">SAMN05444368_1715</name>
</gene>
<dbReference type="NCBIfam" id="NF006221">
    <property type="entry name" value="PRK08348.1"/>
    <property type="match status" value="1"/>
</dbReference>
<protein>
    <submittedName>
        <fullName evidence="9">4Fe-4S binding domain-containing protein</fullName>
    </submittedName>
</protein>
<dbReference type="Pfam" id="PF13237">
    <property type="entry name" value="Fer4_10"/>
    <property type="match status" value="1"/>
</dbReference>
<evidence type="ECO:0000256" key="7">
    <source>
        <dbReference type="ARBA" id="ARBA00023014"/>
    </source>
</evidence>
<dbReference type="EMBL" id="FSQZ01000001">
    <property type="protein sequence ID" value="SIN75357.1"/>
    <property type="molecule type" value="Genomic_DNA"/>
</dbReference>
<evidence type="ECO:0000313" key="10">
    <source>
        <dbReference type="Proteomes" id="UP000185093"/>
    </source>
</evidence>
<keyword evidence="1" id="KW-0813">Transport</keyword>
<keyword evidence="2" id="KW-0004">4Fe-4S</keyword>
<reference evidence="9 10" key="1">
    <citation type="submission" date="2016-11" db="EMBL/GenBank/DDBJ databases">
        <authorList>
            <person name="Varghese N."/>
            <person name="Submissions S."/>
        </authorList>
    </citation>
    <scope>NUCLEOTIDE SEQUENCE [LARGE SCALE GENOMIC DNA]</scope>
    <source>
        <strain evidence="9 10">DSM 20664</strain>
    </source>
</reference>
<dbReference type="Proteomes" id="UP000185093">
    <property type="component" value="Unassembled WGS sequence"/>
</dbReference>
<dbReference type="InterPro" id="IPR017896">
    <property type="entry name" value="4Fe4S_Fe-S-bd"/>
</dbReference>
<dbReference type="Gene3D" id="3.30.70.3270">
    <property type="match status" value="1"/>
</dbReference>
<keyword evidence="10" id="KW-1185">Reference proteome</keyword>